<keyword evidence="2" id="KW-0732">Signal</keyword>
<protein>
    <submittedName>
        <fullName evidence="3">Uncharacterized protein</fullName>
    </submittedName>
</protein>
<proteinExistence type="predicted"/>
<evidence type="ECO:0000313" key="3">
    <source>
        <dbReference type="EMBL" id="KAH7027101.1"/>
    </source>
</evidence>
<feature type="region of interest" description="Disordered" evidence="1">
    <location>
        <begin position="93"/>
        <end position="119"/>
    </location>
</feature>
<gene>
    <name evidence="3" type="ORF">B0J12DRAFT_704746</name>
</gene>
<feature type="compositionally biased region" description="Polar residues" evidence="1">
    <location>
        <begin position="98"/>
        <end position="111"/>
    </location>
</feature>
<evidence type="ECO:0000256" key="1">
    <source>
        <dbReference type="SAM" id="MobiDB-lite"/>
    </source>
</evidence>
<reference evidence="3 4" key="1">
    <citation type="journal article" date="2021" name="Nat. Commun.">
        <title>Genetic determinants of endophytism in the Arabidopsis root mycobiome.</title>
        <authorList>
            <person name="Mesny F."/>
            <person name="Miyauchi S."/>
            <person name="Thiergart T."/>
            <person name="Pickel B."/>
            <person name="Atanasova L."/>
            <person name="Karlsson M."/>
            <person name="Huettel B."/>
            <person name="Barry K.W."/>
            <person name="Haridas S."/>
            <person name="Chen C."/>
            <person name="Bauer D."/>
            <person name="Andreopoulos W."/>
            <person name="Pangilinan J."/>
            <person name="LaButti K."/>
            <person name="Riley R."/>
            <person name="Lipzen A."/>
            <person name="Clum A."/>
            <person name="Drula E."/>
            <person name="Henrissat B."/>
            <person name="Kohler A."/>
            <person name="Grigoriev I.V."/>
            <person name="Martin F.M."/>
            <person name="Hacquard S."/>
        </authorList>
    </citation>
    <scope>NUCLEOTIDE SEQUENCE [LARGE SCALE GENOMIC DNA]</scope>
    <source>
        <strain evidence="3 4">MPI-SDFR-AT-0080</strain>
    </source>
</reference>
<name>A0ABQ8FUD7_9PEZI</name>
<dbReference type="EMBL" id="JAGTJR010000052">
    <property type="protein sequence ID" value="KAH7027101.1"/>
    <property type="molecule type" value="Genomic_DNA"/>
</dbReference>
<accession>A0ABQ8FUD7</accession>
<feature type="signal peptide" evidence="2">
    <location>
        <begin position="1"/>
        <end position="25"/>
    </location>
</feature>
<evidence type="ECO:0000313" key="4">
    <source>
        <dbReference type="Proteomes" id="UP000774617"/>
    </source>
</evidence>
<feature type="chain" id="PRO_5045555764" evidence="2">
    <location>
        <begin position="26"/>
        <end position="211"/>
    </location>
</feature>
<evidence type="ECO:0000256" key="2">
    <source>
        <dbReference type="SAM" id="SignalP"/>
    </source>
</evidence>
<keyword evidence="4" id="KW-1185">Reference proteome</keyword>
<comment type="caution">
    <text evidence="3">The sequence shown here is derived from an EMBL/GenBank/DDBJ whole genome shotgun (WGS) entry which is preliminary data.</text>
</comment>
<organism evidence="3 4">
    <name type="scientific">Macrophomina phaseolina</name>
    <dbReference type="NCBI Taxonomy" id="35725"/>
    <lineage>
        <taxon>Eukaryota</taxon>
        <taxon>Fungi</taxon>
        <taxon>Dikarya</taxon>
        <taxon>Ascomycota</taxon>
        <taxon>Pezizomycotina</taxon>
        <taxon>Dothideomycetes</taxon>
        <taxon>Dothideomycetes incertae sedis</taxon>
        <taxon>Botryosphaeriales</taxon>
        <taxon>Botryosphaeriaceae</taxon>
        <taxon>Macrophomina</taxon>
    </lineage>
</organism>
<dbReference type="Proteomes" id="UP000774617">
    <property type="component" value="Unassembled WGS sequence"/>
</dbReference>
<sequence>MPIRAARTLACWPLPWLHALSRSDAFVDPDGYSQHGQYEGWSSADNCRHFLRCTPRFGRLLPASRPELQKEDGSQTSTVVKGQVLELTGSAADAVTPNEPQSCETEASTPLNALGSGSGSGSGHMLEYKSAAWTLTGGLRDDEWDPGEAPSDLLFPCAWYSLDVFRRIIEDPSRELPNLRLLRSVHLGRVWKGSVAAFGKPTEPLPDDARA</sequence>